<proteinExistence type="predicted"/>
<sequence length="141" mass="15873">MSSSPFLHVRSPKLGVMPGEDDELVNEGMYGKAFARYLQSHLIENGYEASDFVCEDWGWWVTISGLPFTCGIGVYGMQIPDSDALDLCATVLTPRGRKWSWSKFMFVDTTAEVDRLHETIRRICESDDDVTVVAETPDFPL</sequence>
<evidence type="ECO:0000313" key="1">
    <source>
        <dbReference type="EMBL" id="MDM4019585.1"/>
    </source>
</evidence>
<organism evidence="1 2">
    <name type="scientific">Roseiconus lacunae</name>
    <dbReference type="NCBI Taxonomy" id="2605694"/>
    <lineage>
        <taxon>Bacteria</taxon>
        <taxon>Pseudomonadati</taxon>
        <taxon>Planctomycetota</taxon>
        <taxon>Planctomycetia</taxon>
        <taxon>Pirellulales</taxon>
        <taxon>Pirellulaceae</taxon>
        <taxon>Roseiconus</taxon>
    </lineage>
</organism>
<name>A0ABT7PSU5_9BACT</name>
<dbReference type="Proteomes" id="UP001239462">
    <property type="component" value="Unassembled WGS sequence"/>
</dbReference>
<reference evidence="1 2" key="1">
    <citation type="submission" date="2023-06" db="EMBL/GenBank/DDBJ databases">
        <title>Roseiconus lacunae JC819 isolated from Gulf of Mannar region, Tamil Nadu.</title>
        <authorList>
            <person name="Pk S."/>
            <person name="Ch S."/>
            <person name="Ch V.R."/>
        </authorList>
    </citation>
    <scope>NUCLEOTIDE SEQUENCE [LARGE SCALE GENOMIC DNA]</scope>
    <source>
        <strain evidence="1 2">JC819</strain>
    </source>
</reference>
<evidence type="ECO:0000313" key="2">
    <source>
        <dbReference type="Proteomes" id="UP001239462"/>
    </source>
</evidence>
<dbReference type="EMBL" id="JASZZN010000184">
    <property type="protein sequence ID" value="MDM4019585.1"/>
    <property type="molecule type" value="Genomic_DNA"/>
</dbReference>
<protein>
    <submittedName>
        <fullName evidence="1">Uncharacterized protein</fullName>
    </submittedName>
</protein>
<comment type="caution">
    <text evidence="1">The sequence shown here is derived from an EMBL/GenBank/DDBJ whole genome shotgun (WGS) entry which is preliminary data.</text>
</comment>
<accession>A0ABT7PSU5</accession>
<keyword evidence="2" id="KW-1185">Reference proteome</keyword>
<gene>
    <name evidence="1" type="ORF">QTN89_29295</name>
</gene>
<dbReference type="RefSeq" id="WP_149498997.1">
    <property type="nucleotide sequence ID" value="NZ_JASZZN010000184.1"/>
</dbReference>